<proteinExistence type="predicted"/>
<organism evidence="1 2">
    <name type="scientific">Rhizopogon vesiculosus</name>
    <dbReference type="NCBI Taxonomy" id="180088"/>
    <lineage>
        <taxon>Eukaryota</taxon>
        <taxon>Fungi</taxon>
        <taxon>Dikarya</taxon>
        <taxon>Basidiomycota</taxon>
        <taxon>Agaricomycotina</taxon>
        <taxon>Agaricomycetes</taxon>
        <taxon>Agaricomycetidae</taxon>
        <taxon>Boletales</taxon>
        <taxon>Suillineae</taxon>
        <taxon>Rhizopogonaceae</taxon>
        <taxon>Rhizopogon</taxon>
    </lineage>
</organism>
<sequence>MRWNGTTGRTGMTSFCIGESRDGLMFPMTSGVLSMVARCDIDMFLWLEIVRRSWWEAISSRWMRPVAMASWLEKRACEGDGEDRYRLVELETRGIYDDIVGACASDGFDCLTSVFIVSLSAKADLVYYMRWIITMIYLVLKRSKFLAGNQLFSRKQLFPSYMLHCSGIRLGADIWTR</sequence>
<feature type="non-terminal residue" evidence="1">
    <location>
        <position position="177"/>
    </location>
</feature>
<dbReference type="Proteomes" id="UP000183567">
    <property type="component" value="Unassembled WGS sequence"/>
</dbReference>
<evidence type="ECO:0000313" key="1">
    <source>
        <dbReference type="EMBL" id="OJA20630.1"/>
    </source>
</evidence>
<evidence type="ECO:0000313" key="2">
    <source>
        <dbReference type="Proteomes" id="UP000183567"/>
    </source>
</evidence>
<name>A0A1J8QG01_9AGAM</name>
<comment type="caution">
    <text evidence="1">The sequence shown here is derived from an EMBL/GenBank/DDBJ whole genome shotgun (WGS) entry which is preliminary data.</text>
</comment>
<dbReference type="AlphaFoldDB" id="A0A1J8QG01"/>
<dbReference type="EMBL" id="LVVM01000479">
    <property type="protein sequence ID" value="OJA20630.1"/>
    <property type="molecule type" value="Genomic_DNA"/>
</dbReference>
<accession>A0A1J8QG01</accession>
<keyword evidence="2" id="KW-1185">Reference proteome</keyword>
<protein>
    <submittedName>
        <fullName evidence="1">Uncharacterized protein</fullName>
    </submittedName>
</protein>
<reference evidence="1 2" key="1">
    <citation type="submission" date="2016-03" db="EMBL/GenBank/DDBJ databases">
        <title>Comparative genomics of the ectomycorrhizal sister species Rhizopogon vinicolor and Rhizopogon vesiculosus (Basidiomycota: Boletales) reveals a divergence of the mating type B locus.</title>
        <authorList>
            <person name="Mujic A.B."/>
            <person name="Kuo A."/>
            <person name="Tritt A."/>
            <person name="Lipzen A."/>
            <person name="Chen C."/>
            <person name="Johnson J."/>
            <person name="Sharma A."/>
            <person name="Barry K."/>
            <person name="Grigoriev I.V."/>
            <person name="Spatafora J.W."/>
        </authorList>
    </citation>
    <scope>NUCLEOTIDE SEQUENCE [LARGE SCALE GENOMIC DNA]</scope>
    <source>
        <strain evidence="1 2">AM-OR11-056</strain>
    </source>
</reference>
<gene>
    <name evidence="1" type="ORF">AZE42_11159</name>
</gene>